<gene>
    <name evidence="6" type="ORF">AZF04_13475</name>
</gene>
<keyword evidence="3" id="KW-0274">FAD</keyword>
<evidence type="ECO:0000259" key="5">
    <source>
        <dbReference type="Pfam" id="PF02525"/>
    </source>
</evidence>
<evidence type="ECO:0000256" key="1">
    <source>
        <dbReference type="ARBA" id="ARBA00001974"/>
    </source>
</evidence>
<keyword evidence="7" id="KW-1185">Reference proteome</keyword>
<evidence type="ECO:0000313" key="6">
    <source>
        <dbReference type="EMBL" id="KYG26090.1"/>
    </source>
</evidence>
<dbReference type="EMBL" id="LTAO01000039">
    <property type="protein sequence ID" value="KYG26090.1"/>
    <property type="molecule type" value="Genomic_DNA"/>
</dbReference>
<dbReference type="Gene3D" id="3.40.50.360">
    <property type="match status" value="1"/>
</dbReference>
<reference evidence="6" key="1">
    <citation type="submission" date="2016-02" db="EMBL/GenBank/DDBJ databases">
        <title>Genome sequence of Bacillus trypoxylicola KCTC 13244(T).</title>
        <authorList>
            <person name="Jeong H."/>
            <person name="Park S.-H."/>
            <person name="Choi S.-K."/>
        </authorList>
    </citation>
    <scope>NUCLEOTIDE SEQUENCE [LARGE SCALE GENOMIC DNA]</scope>
    <source>
        <strain evidence="6">KCTC 13244</strain>
    </source>
</reference>
<organism evidence="6 7">
    <name type="scientific">Alkalihalobacillus trypoxylicola</name>
    <dbReference type="NCBI Taxonomy" id="519424"/>
    <lineage>
        <taxon>Bacteria</taxon>
        <taxon>Bacillati</taxon>
        <taxon>Bacillota</taxon>
        <taxon>Bacilli</taxon>
        <taxon>Bacillales</taxon>
        <taxon>Bacillaceae</taxon>
        <taxon>Alkalihalobacillus</taxon>
    </lineage>
</organism>
<evidence type="ECO:0000313" key="7">
    <source>
        <dbReference type="Proteomes" id="UP000075806"/>
    </source>
</evidence>
<dbReference type="RefSeq" id="WP_061950266.1">
    <property type="nucleotide sequence ID" value="NZ_LTAO01000039.1"/>
</dbReference>
<dbReference type="InterPro" id="IPR003680">
    <property type="entry name" value="Flavodoxin_fold"/>
</dbReference>
<dbReference type="AlphaFoldDB" id="A0A161PWA2"/>
<evidence type="ECO:0000256" key="3">
    <source>
        <dbReference type="ARBA" id="ARBA00022827"/>
    </source>
</evidence>
<dbReference type="OrthoDB" id="9798454at2"/>
<dbReference type="PANTHER" id="PTHR46305:SF3">
    <property type="entry name" value="NADPH:QUINONE OXIDOREDUCTASE MDAB"/>
    <property type="match status" value="1"/>
</dbReference>
<dbReference type="Pfam" id="PF02525">
    <property type="entry name" value="Flavodoxin_2"/>
    <property type="match status" value="1"/>
</dbReference>
<dbReference type="InterPro" id="IPR029039">
    <property type="entry name" value="Flavoprotein-like_sf"/>
</dbReference>
<sequence length="190" mass="21752">MKNLLLINGHDEYERAQGGLNKRLSNEIKKVVSDEFTIMTSDVISGYEVSEEINKFKKADVVMIQAPIYWFSLPGILKKYIDDVFIPDVFFGKAKSFGKGGLFKNKKYMLSITWGAQSSVFNNERNTFLEGLSEEQVLFPVHKTFEYCGFQQLPTFSVYSSMRLETVSPSLERLQKHLQSHVLANRSFIG</sequence>
<comment type="caution">
    <text evidence="6">The sequence shown here is derived from an EMBL/GenBank/DDBJ whole genome shotgun (WGS) entry which is preliminary data.</text>
</comment>
<evidence type="ECO:0000256" key="4">
    <source>
        <dbReference type="ARBA" id="ARBA00037981"/>
    </source>
</evidence>
<keyword evidence="2" id="KW-0285">Flavoprotein</keyword>
<proteinExistence type="inferred from homology"/>
<accession>A0A161PWA2</accession>
<dbReference type="PANTHER" id="PTHR46305">
    <property type="match status" value="1"/>
</dbReference>
<feature type="domain" description="Flavodoxin-like fold" evidence="5">
    <location>
        <begin position="2"/>
        <end position="181"/>
    </location>
</feature>
<dbReference type="STRING" id="519424.AZF04_13475"/>
<protein>
    <recommendedName>
        <fullName evidence="5">Flavodoxin-like fold domain-containing protein</fullName>
    </recommendedName>
</protein>
<dbReference type="SUPFAM" id="SSF52218">
    <property type="entry name" value="Flavoproteins"/>
    <property type="match status" value="1"/>
</dbReference>
<dbReference type="Proteomes" id="UP000075806">
    <property type="component" value="Unassembled WGS sequence"/>
</dbReference>
<evidence type="ECO:0000256" key="2">
    <source>
        <dbReference type="ARBA" id="ARBA00022630"/>
    </source>
</evidence>
<comment type="cofactor">
    <cofactor evidence="1">
        <name>FAD</name>
        <dbReference type="ChEBI" id="CHEBI:57692"/>
    </cofactor>
</comment>
<comment type="similarity">
    <text evidence="4">Belongs to the oxidoreductase MdaB family.</text>
</comment>
<name>A0A161PWA2_9BACI</name>
<dbReference type="InterPro" id="IPR052397">
    <property type="entry name" value="NADPH-QR_MdaB"/>
</dbReference>